<organism evidence="2 3">
    <name type="scientific">Spirochaeta isovalerica</name>
    <dbReference type="NCBI Taxonomy" id="150"/>
    <lineage>
        <taxon>Bacteria</taxon>
        <taxon>Pseudomonadati</taxon>
        <taxon>Spirochaetota</taxon>
        <taxon>Spirochaetia</taxon>
        <taxon>Spirochaetales</taxon>
        <taxon>Spirochaetaceae</taxon>
        <taxon>Spirochaeta</taxon>
    </lineage>
</organism>
<dbReference type="SUPFAM" id="SSF53300">
    <property type="entry name" value="vWA-like"/>
    <property type="match status" value="1"/>
</dbReference>
<dbReference type="RefSeq" id="WP_184742395.1">
    <property type="nucleotide sequence ID" value="NZ_JACHGJ010000001.1"/>
</dbReference>
<sequence length="294" mass="33884">MTDSILFDRDFLRKLEQFSILSKKLRKGAVRGEHRVIHRGMSTEFHDYRNYNSGDDLRYIDWNIYGRLEKLLIKIFSGEEDQSVHILLDTSLSMNDGNPAKMDYAKKIAGALAYIAVHSLDRVGITSFSDRMGEMYVPERRLSSLRTLFSYLEAIEADGSTEFNRALREYALKVKRPGTAVIISDLLDAKGYEEGLLSLIYRKFDVIVLQVLSEEELSPRLYGSYRLIDAESGEKLSISADKKFMDEYDTELASWFSSIELFCRKKRIDYIRSGNLVPIEDFLLRYLREGGMIG</sequence>
<evidence type="ECO:0000313" key="2">
    <source>
        <dbReference type="EMBL" id="MBB6478497.1"/>
    </source>
</evidence>
<protein>
    <submittedName>
        <fullName evidence="2">Uncharacterized protein (DUF58 family)</fullName>
    </submittedName>
</protein>
<keyword evidence="3" id="KW-1185">Reference proteome</keyword>
<feature type="domain" description="DUF58" evidence="1">
    <location>
        <begin position="47"/>
        <end position="251"/>
    </location>
</feature>
<comment type="caution">
    <text evidence="2">The sequence shown here is derived from an EMBL/GenBank/DDBJ whole genome shotgun (WGS) entry which is preliminary data.</text>
</comment>
<dbReference type="InterPro" id="IPR002881">
    <property type="entry name" value="DUF58"/>
</dbReference>
<name>A0A841R5S1_9SPIO</name>
<evidence type="ECO:0000313" key="3">
    <source>
        <dbReference type="Proteomes" id="UP000587760"/>
    </source>
</evidence>
<proteinExistence type="predicted"/>
<evidence type="ECO:0000259" key="1">
    <source>
        <dbReference type="Pfam" id="PF01882"/>
    </source>
</evidence>
<gene>
    <name evidence="2" type="ORF">HNR50_000130</name>
</gene>
<reference evidence="2 3" key="1">
    <citation type="submission" date="2020-08" db="EMBL/GenBank/DDBJ databases">
        <title>Genomic Encyclopedia of Type Strains, Phase IV (KMG-IV): sequencing the most valuable type-strain genomes for metagenomic binning, comparative biology and taxonomic classification.</title>
        <authorList>
            <person name="Goeker M."/>
        </authorList>
    </citation>
    <scope>NUCLEOTIDE SEQUENCE [LARGE SCALE GENOMIC DNA]</scope>
    <source>
        <strain evidence="2 3">DSM 2461</strain>
    </source>
</reference>
<dbReference type="EMBL" id="JACHGJ010000001">
    <property type="protein sequence ID" value="MBB6478497.1"/>
    <property type="molecule type" value="Genomic_DNA"/>
</dbReference>
<dbReference type="PANTHER" id="PTHR33608:SF7">
    <property type="entry name" value="DUF58 DOMAIN-CONTAINING PROTEIN"/>
    <property type="match status" value="1"/>
</dbReference>
<dbReference type="Gene3D" id="3.40.50.410">
    <property type="entry name" value="von Willebrand factor, type A domain"/>
    <property type="match status" value="1"/>
</dbReference>
<accession>A0A841R5S1</accession>
<dbReference type="Proteomes" id="UP000587760">
    <property type="component" value="Unassembled WGS sequence"/>
</dbReference>
<dbReference type="InterPro" id="IPR036465">
    <property type="entry name" value="vWFA_dom_sf"/>
</dbReference>
<dbReference type="PANTHER" id="PTHR33608">
    <property type="entry name" value="BLL2464 PROTEIN"/>
    <property type="match status" value="1"/>
</dbReference>
<dbReference type="AlphaFoldDB" id="A0A841R5S1"/>
<dbReference type="Pfam" id="PF01882">
    <property type="entry name" value="DUF58"/>
    <property type="match status" value="1"/>
</dbReference>